<proteinExistence type="predicted"/>
<keyword evidence="1" id="KW-1133">Transmembrane helix</keyword>
<evidence type="ECO:0000256" key="1">
    <source>
        <dbReference type="SAM" id="Phobius"/>
    </source>
</evidence>
<feature type="transmembrane region" description="Helical" evidence="1">
    <location>
        <begin position="128"/>
        <end position="148"/>
    </location>
</feature>
<feature type="transmembrane region" description="Helical" evidence="1">
    <location>
        <begin position="7"/>
        <end position="26"/>
    </location>
</feature>
<feature type="transmembrane region" description="Helical" evidence="1">
    <location>
        <begin position="102"/>
        <end position="121"/>
    </location>
</feature>
<keyword evidence="1" id="KW-0812">Transmembrane</keyword>
<organism evidence="2 3">
    <name type="scientific">Acinetobacter venetianus</name>
    <dbReference type="NCBI Taxonomy" id="52133"/>
    <lineage>
        <taxon>Bacteria</taxon>
        <taxon>Pseudomonadati</taxon>
        <taxon>Pseudomonadota</taxon>
        <taxon>Gammaproteobacteria</taxon>
        <taxon>Moraxellales</taxon>
        <taxon>Moraxellaceae</taxon>
        <taxon>Acinetobacter</taxon>
    </lineage>
</organism>
<dbReference type="Proteomes" id="UP000075680">
    <property type="component" value="Unassembled WGS sequence"/>
</dbReference>
<sequence length="246" mass="28608">MHLPLEILIIIGLYGFYLYDSARLYFFNEFNMTKGIRSSFKFQHVPKSFSFLSKYLFIPNMFFTHQLIFKCAWKIKQSIPSDQSTDVDSILLISKTLRTLQWTNMLISLLTLVLLPLLLLLKLSYLPLAITIITIYILNISSLLFVILKRKSLQLSWTKIFQFSLDILLCPPFALNLLRKIGLNYHIQMEGIALAEKLLNPTDYQVFLEQIILDINHLKTSTNDKNLTQLLSKEQLLRSSLNANKE</sequence>
<reference evidence="2 3" key="1">
    <citation type="journal article" date="2016" name="Sci. Rep.">
        <title>Genomic and phenotypic characterization of the species Acinetobacter venetianus.</title>
        <authorList>
            <person name="Fondi M."/>
            <person name="Maida I."/>
            <person name="Perrin E."/>
            <person name="Orlandini V."/>
            <person name="La Torre L."/>
            <person name="Bosi E."/>
            <person name="Negroni A."/>
            <person name="Zanaroli G."/>
            <person name="Fava F."/>
            <person name="Decorosi F."/>
            <person name="Giovannetti L."/>
            <person name="Viti C."/>
            <person name="Vaneechoutte M."/>
            <person name="Dijkshoorn L."/>
            <person name="Fani R."/>
        </authorList>
    </citation>
    <scope>NUCLEOTIDE SEQUENCE [LARGE SCALE GENOMIC DNA]</scope>
    <source>
        <strain evidence="2 3">LUH5627</strain>
    </source>
</reference>
<protein>
    <submittedName>
        <fullName evidence="2">Uncharacterized protein</fullName>
    </submittedName>
</protein>
<comment type="caution">
    <text evidence="2">The sequence shown here is derived from an EMBL/GenBank/DDBJ whole genome shotgun (WGS) entry which is preliminary data.</text>
</comment>
<dbReference type="AlphaFoldDB" id="A0A150HJA5"/>
<keyword evidence="1" id="KW-0472">Membrane</keyword>
<dbReference type="PATRIC" id="fig|52133.18.peg.3675"/>
<gene>
    <name evidence="2" type="ORF">AVENLUH5627_03593</name>
</gene>
<name>A0A150HJA5_9GAMM</name>
<evidence type="ECO:0000313" key="2">
    <source>
        <dbReference type="EMBL" id="KXZ62054.1"/>
    </source>
</evidence>
<dbReference type="EMBL" id="JRUE01000264">
    <property type="protein sequence ID" value="KXZ62054.1"/>
    <property type="molecule type" value="Genomic_DNA"/>
</dbReference>
<evidence type="ECO:0000313" key="3">
    <source>
        <dbReference type="Proteomes" id="UP000075680"/>
    </source>
</evidence>
<accession>A0A150HJA5</accession>